<evidence type="ECO:0000313" key="2">
    <source>
        <dbReference type="EMBL" id="EGO60048.1"/>
    </source>
</evidence>
<gene>
    <name evidence="2" type="ORF">NEUTE1DRAFT_115598</name>
</gene>
<name>F8MEZ6_NEUT8</name>
<dbReference type="KEGG" id="nte:NEUTE1DRAFT115598"/>
<dbReference type="Proteomes" id="UP000008065">
    <property type="component" value="Unassembled WGS sequence"/>
</dbReference>
<dbReference type="VEuPathDB" id="FungiDB:NEUTE1DRAFT_115598"/>
<proteinExistence type="predicted"/>
<sequence>MPCPCPGADSRVGRSSPVSPGLLPVRGKCGTLTHSVTQFHFLYVLGQLVLRNTYIG</sequence>
<protein>
    <submittedName>
        <fullName evidence="2">Uncharacterized protein</fullName>
    </submittedName>
</protein>
<dbReference type="EMBL" id="GL891302">
    <property type="protein sequence ID" value="EGO60048.1"/>
    <property type="molecule type" value="Genomic_DNA"/>
</dbReference>
<dbReference type="HOGENOM" id="CLU_3014724_0_0_1"/>
<evidence type="ECO:0000313" key="3">
    <source>
        <dbReference type="Proteomes" id="UP000008065"/>
    </source>
</evidence>
<accession>F8MEZ6</accession>
<dbReference type="GeneID" id="20822801"/>
<evidence type="ECO:0000256" key="1">
    <source>
        <dbReference type="SAM" id="MobiDB-lite"/>
    </source>
</evidence>
<feature type="region of interest" description="Disordered" evidence="1">
    <location>
        <begin position="1"/>
        <end position="20"/>
    </location>
</feature>
<keyword evidence="3" id="KW-1185">Reference proteome</keyword>
<dbReference type="AlphaFoldDB" id="F8MEZ6"/>
<organism evidence="2 3">
    <name type="scientific">Neurospora tetrasperma (strain FGSC 2508 / ATCC MYA-4615 / P0657)</name>
    <dbReference type="NCBI Taxonomy" id="510951"/>
    <lineage>
        <taxon>Eukaryota</taxon>
        <taxon>Fungi</taxon>
        <taxon>Dikarya</taxon>
        <taxon>Ascomycota</taxon>
        <taxon>Pezizomycotina</taxon>
        <taxon>Sordariomycetes</taxon>
        <taxon>Sordariomycetidae</taxon>
        <taxon>Sordariales</taxon>
        <taxon>Sordariaceae</taxon>
        <taxon>Neurospora</taxon>
    </lineage>
</organism>
<dbReference type="RefSeq" id="XP_009847423.1">
    <property type="nucleotide sequence ID" value="XM_009849121.1"/>
</dbReference>
<reference evidence="3" key="1">
    <citation type="journal article" date="2011" name="Genetics">
        <title>Massive changes in genome architecture accompany the transition to self-fertility in the filamentous fungus Neurospora tetrasperma.</title>
        <authorList>
            <person name="Ellison C.E."/>
            <person name="Stajich J.E."/>
            <person name="Jacobson D.J."/>
            <person name="Natvig D.O."/>
            <person name="Lapidus A."/>
            <person name="Foster B."/>
            <person name="Aerts A."/>
            <person name="Riley R."/>
            <person name="Lindquist E.A."/>
            <person name="Grigoriev I.V."/>
            <person name="Taylor J.W."/>
        </authorList>
    </citation>
    <scope>NUCLEOTIDE SEQUENCE [LARGE SCALE GENOMIC DNA]</scope>
    <source>
        <strain evidence="3">FGSC 2508 / P0657</strain>
    </source>
</reference>